<dbReference type="GO" id="GO:0005524">
    <property type="term" value="F:ATP binding"/>
    <property type="evidence" value="ECO:0007669"/>
    <property type="project" value="UniProtKB-KW"/>
</dbReference>
<sequence length="322" mass="36494">MPNVFMYVIVVVVVAAIASSLTAFIYNRNNKAMFNQVNSMLDKAINNTFAESSYDETMLSQLETKLNRFLIASTTGERDISREKDRIKMLISDISHQTKTPIANILLYVQLLQEKEQTGSPTADLSSQIAQQSEKLNFLIQALIKTSRMEAGIIYVNPQPNRIKDLIQSTVAQVEEQAQLKRISLNIECEEELTAIFDPKWTEEALFNIVDNSIKYTPEQGMITISTTAYELFIRMDITDTGIGMEEHEINLIFKRFYRSPQVSQVEGVGIGLYLTREIITMQKGYIKVSSAVQKGSTFSIFLPREPSPSKSFNTDRFPKEA</sequence>
<feature type="transmembrane region" description="Helical" evidence="10">
    <location>
        <begin position="6"/>
        <end position="26"/>
    </location>
</feature>
<dbReference type="InterPro" id="IPR003661">
    <property type="entry name" value="HisK_dim/P_dom"/>
</dbReference>
<evidence type="ECO:0000256" key="4">
    <source>
        <dbReference type="ARBA" id="ARBA00022553"/>
    </source>
</evidence>
<dbReference type="GO" id="GO:0000155">
    <property type="term" value="F:phosphorelay sensor kinase activity"/>
    <property type="evidence" value="ECO:0007669"/>
    <property type="project" value="InterPro"/>
</dbReference>
<dbReference type="SUPFAM" id="SSF47384">
    <property type="entry name" value="Homodimeric domain of signal transducing histidine kinase"/>
    <property type="match status" value="1"/>
</dbReference>
<accession>A0AAD0KP18</accession>
<gene>
    <name evidence="12" type="ORF">CD191_29270</name>
</gene>
<dbReference type="InterPro" id="IPR003594">
    <property type="entry name" value="HATPase_dom"/>
</dbReference>
<evidence type="ECO:0000256" key="5">
    <source>
        <dbReference type="ARBA" id="ARBA00022679"/>
    </source>
</evidence>
<protein>
    <recommendedName>
        <fullName evidence="3">histidine kinase</fullName>
        <ecNumber evidence="3">2.7.13.3</ecNumber>
    </recommendedName>
</protein>
<dbReference type="PANTHER" id="PTHR43547:SF2">
    <property type="entry name" value="HYBRID SIGNAL TRANSDUCTION HISTIDINE KINASE C"/>
    <property type="match status" value="1"/>
</dbReference>
<dbReference type="SMART" id="SM00387">
    <property type="entry name" value="HATPase_c"/>
    <property type="match status" value="1"/>
</dbReference>
<feature type="domain" description="Histidine kinase" evidence="11">
    <location>
        <begin position="93"/>
        <end position="307"/>
    </location>
</feature>
<dbReference type="EC" id="2.7.13.3" evidence="3"/>
<keyword evidence="5" id="KW-0808">Transferase</keyword>
<keyword evidence="4" id="KW-0597">Phosphoprotein</keyword>
<dbReference type="PROSITE" id="PS50109">
    <property type="entry name" value="HIS_KIN"/>
    <property type="match status" value="1"/>
</dbReference>
<proteinExistence type="predicted"/>
<evidence type="ECO:0000256" key="6">
    <source>
        <dbReference type="ARBA" id="ARBA00022741"/>
    </source>
</evidence>
<evidence type="ECO:0000256" key="1">
    <source>
        <dbReference type="ARBA" id="ARBA00000085"/>
    </source>
</evidence>
<keyword evidence="10" id="KW-0472">Membrane</keyword>
<dbReference type="FunFam" id="3.30.565.10:FF:000006">
    <property type="entry name" value="Sensor histidine kinase WalK"/>
    <property type="match status" value="1"/>
</dbReference>
<dbReference type="Gene3D" id="3.30.565.10">
    <property type="entry name" value="Histidine kinase-like ATPase, C-terminal domain"/>
    <property type="match status" value="1"/>
</dbReference>
<dbReference type="InterPro" id="IPR036097">
    <property type="entry name" value="HisK_dim/P_sf"/>
</dbReference>
<keyword evidence="6" id="KW-0547">Nucleotide-binding</keyword>
<evidence type="ECO:0000313" key="13">
    <source>
        <dbReference type="Proteomes" id="UP000249163"/>
    </source>
</evidence>
<dbReference type="CDD" id="cd00082">
    <property type="entry name" value="HisKA"/>
    <property type="match status" value="1"/>
</dbReference>
<dbReference type="Pfam" id="PF02518">
    <property type="entry name" value="HATPase_c"/>
    <property type="match status" value="1"/>
</dbReference>
<dbReference type="InterPro" id="IPR005467">
    <property type="entry name" value="His_kinase_dom"/>
</dbReference>
<dbReference type="SMART" id="SM00388">
    <property type="entry name" value="HisKA"/>
    <property type="match status" value="1"/>
</dbReference>
<dbReference type="PRINTS" id="PR00344">
    <property type="entry name" value="BCTRLSENSOR"/>
</dbReference>
<dbReference type="EMBL" id="CP021965">
    <property type="protein sequence ID" value="AWV36367.1"/>
    <property type="molecule type" value="Genomic_DNA"/>
</dbReference>
<dbReference type="SUPFAM" id="SSF55874">
    <property type="entry name" value="ATPase domain of HSP90 chaperone/DNA topoisomerase II/histidine kinase"/>
    <property type="match status" value="1"/>
</dbReference>
<keyword evidence="7 12" id="KW-0418">Kinase</keyword>
<dbReference type="Pfam" id="PF00512">
    <property type="entry name" value="HisKA"/>
    <property type="match status" value="1"/>
</dbReference>
<reference evidence="12 13" key="1">
    <citation type="submission" date="2017-06" db="EMBL/GenBank/DDBJ databases">
        <title>Complete genome sequence of Paenibacillus odorifer CBA7130.</title>
        <authorList>
            <person name="Nam Y.-D."/>
            <person name="Kang J."/>
            <person name="Chung W.-H."/>
        </authorList>
    </citation>
    <scope>NUCLEOTIDE SEQUENCE [LARGE SCALE GENOMIC DNA]</scope>
    <source>
        <strain evidence="12 13">CBA7130</strain>
    </source>
</reference>
<keyword evidence="10" id="KW-0812">Transmembrane</keyword>
<evidence type="ECO:0000256" key="10">
    <source>
        <dbReference type="SAM" id="Phobius"/>
    </source>
</evidence>
<dbReference type="AlphaFoldDB" id="A0AAD0KP18"/>
<dbReference type="Gene3D" id="1.10.287.130">
    <property type="match status" value="1"/>
</dbReference>
<dbReference type="InterPro" id="IPR004358">
    <property type="entry name" value="Sig_transdc_His_kin-like_C"/>
</dbReference>
<evidence type="ECO:0000256" key="8">
    <source>
        <dbReference type="ARBA" id="ARBA00022840"/>
    </source>
</evidence>
<dbReference type="PANTHER" id="PTHR43547">
    <property type="entry name" value="TWO-COMPONENT HISTIDINE KINASE"/>
    <property type="match status" value="1"/>
</dbReference>
<evidence type="ECO:0000256" key="9">
    <source>
        <dbReference type="ARBA" id="ARBA00023012"/>
    </source>
</evidence>
<comment type="subcellular location">
    <subcellularLocation>
        <location evidence="2">Cell membrane</location>
        <topology evidence="2">Multi-pass membrane protein</topology>
    </subcellularLocation>
</comment>
<evidence type="ECO:0000256" key="2">
    <source>
        <dbReference type="ARBA" id="ARBA00004651"/>
    </source>
</evidence>
<dbReference type="Proteomes" id="UP000249163">
    <property type="component" value="Chromosome"/>
</dbReference>
<evidence type="ECO:0000256" key="3">
    <source>
        <dbReference type="ARBA" id="ARBA00012438"/>
    </source>
</evidence>
<evidence type="ECO:0000259" key="11">
    <source>
        <dbReference type="PROSITE" id="PS50109"/>
    </source>
</evidence>
<dbReference type="RefSeq" id="WP_111505953.1">
    <property type="nucleotide sequence ID" value="NZ_CP021965.1"/>
</dbReference>
<comment type="catalytic activity">
    <reaction evidence="1">
        <text>ATP + protein L-histidine = ADP + protein N-phospho-L-histidine.</text>
        <dbReference type="EC" id="2.7.13.3"/>
    </reaction>
</comment>
<dbReference type="InterPro" id="IPR036890">
    <property type="entry name" value="HATPase_C_sf"/>
</dbReference>
<organism evidence="12 13">
    <name type="scientific">Paenibacillus odorifer</name>
    <dbReference type="NCBI Taxonomy" id="189426"/>
    <lineage>
        <taxon>Bacteria</taxon>
        <taxon>Bacillati</taxon>
        <taxon>Bacillota</taxon>
        <taxon>Bacilli</taxon>
        <taxon>Bacillales</taxon>
        <taxon>Paenibacillaceae</taxon>
        <taxon>Paenibacillus</taxon>
    </lineage>
</organism>
<keyword evidence="9" id="KW-0902">Two-component regulatory system</keyword>
<keyword evidence="8" id="KW-0067">ATP-binding</keyword>
<evidence type="ECO:0000256" key="7">
    <source>
        <dbReference type="ARBA" id="ARBA00022777"/>
    </source>
</evidence>
<evidence type="ECO:0000313" key="12">
    <source>
        <dbReference type="EMBL" id="AWV36367.1"/>
    </source>
</evidence>
<dbReference type="GO" id="GO:0005886">
    <property type="term" value="C:plasma membrane"/>
    <property type="evidence" value="ECO:0007669"/>
    <property type="project" value="UniProtKB-SubCell"/>
</dbReference>
<keyword evidence="10" id="KW-1133">Transmembrane helix</keyword>
<name>A0AAD0KP18_9BACL</name>